<comment type="caution">
    <text evidence="14">The sequence shown here is derived from an EMBL/GenBank/DDBJ whole genome shotgun (WGS) entry which is preliminary data.</text>
</comment>
<dbReference type="GO" id="GO:0009002">
    <property type="term" value="F:serine-type D-Ala-D-Ala carboxypeptidase activity"/>
    <property type="evidence" value="ECO:0007669"/>
    <property type="project" value="InterPro"/>
</dbReference>
<dbReference type="PRINTS" id="PR00725">
    <property type="entry name" value="DADACBPTASE1"/>
</dbReference>
<evidence type="ECO:0000256" key="2">
    <source>
        <dbReference type="ARBA" id="ARBA00022729"/>
    </source>
</evidence>
<feature type="active site" evidence="7">
    <location>
        <position position="121"/>
    </location>
</feature>
<feature type="compositionally biased region" description="Polar residues" evidence="10">
    <location>
        <begin position="382"/>
        <end position="405"/>
    </location>
</feature>
<feature type="chain" id="PRO_5031046280" evidence="12">
    <location>
        <begin position="25"/>
        <end position="515"/>
    </location>
</feature>
<keyword evidence="4" id="KW-0133">Cell shape</keyword>
<reference evidence="14 15" key="1">
    <citation type="submission" date="2019-08" db="EMBL/GenBank/DDBJ databases">
        <title>In-depth cultivation of the pig gut microbiome towards novel bacterial diversity and tailored functional studies.</title>
        <authorList>
            <person name="Wylensek D."/>
            <person name="Hitch T.C.A."/>
            <person name="Clavel T."/>
        </authorList>
    </citation>
    <scope>NUCLEOTIDE SEQUENCE [LARGE SCALE GENOMIC DNA]</scope>
    <source>
        <strain evidence="14 15">WCA-389-WT-23D1</strain>
    </source>
</reference>
<evidence type="ECO:0000256" key="6">
    <source>
        <dbReference type="ARBA" id="ARBA00023316"/>
    </source>
</evidence>
<dbReference type="EMBL" id="VUMD01000008">
    <property type="protein sequence ID" value="MSS37080.1"/>
    <property type="molecule type" value="Genomic_DNA"/>
</dbReference>
<dbReference type="Pfam" id="PF00768">
    <property type="entry name" value="Peptidase_S11"/>
    <property type="match status" value="1"/>
</dbReference>
<evidence type="ECO:0000256" key="4">
    <source>
        <dbReference type="ARBA" id="ARBA00022960"/>
    </source>
</evidence>
<feature type="signal peptide" evidence="12">
    <location>
        <begin position="1"/>
        <end position="24"/>
    </location>
</feature>
<keyword evidence="3" id="KW-0378">Hydrolase</keyword>
<keyword evidence="14" id="KW-0645">Protease</keyword>
<dbReference type="PANTHER" id="PTHR21581">
    <property type="entry name" value="D-ALANYL-D-ALANINE CARBOXYPEPTIDASE"/>
    <property type="match status" value="1"/>
</dbReference>
<evidence type="ECO:0000313" key="15">
    <source>
        <dbReference type="Proteomes" id="UP000429958"/>
    </source>
</evidence>
<keyword evidence="11" id="KW-0472">Membrane</keyword>
<dbReference type="Gene3D" id="3.40.710.10">
    <property type="entry name" value="DD-peptidase/beta-lactamase superfamily"/>
    <property type="match status" value="1"/>
</dbReference>
<evidence type="ECO:0000313" key="14">
    <source>
        <dbReference type="EMBL" id="MSS37080.1"/>
    </source>
</evidence>
<keyword evidence="11" id="KW-0812">Transmembrane</keyword>
<dbReference type="Proteomes" id="UP000429958">
    <property type="component" value="Unassembled WGS sequence"/>
</dbReference>
<dbReference type="GO" id="GO:0008360">
    <property type="term" value="P:regulation of cell shape"/>
    <property type="evidence" value="ECO:0007669"/>
    <property type="project" value="UniProtKB-KW"/>
</dbReference>
<evidence type="ECO:0000256" key="12">
    <source>
        <dbReference type="SAM" id="SignalP"/>
    </source>
</evidence>
<comment type="similarity">
    <text evidence="1 9">Belongs to the peptidase S11 family.</text>
</comment>
<accession>A0A7X2NLI0</accession>
<keyword evidence="11" id="KW-1133">Transmembrane helix</keyword>
<dbReference type="AlphaFoldDB" id="A0A7X2NLI0"/>
<proteinExistence type="inferred from homology"/>
<evidence type="ECO:0000256" key="11">
    <source>
        <dbReference type="SAM" id="Phobius"/>
    </source>
</evidence>
<keyword evidence="6" id="KW-0961">Cell wall biogenesis/degradation</keyword>
<dbReference type="SUPFAM" id="SSF56601">
    <property type="entry name" value="beta-lactamase/transpeptidase-like"/>
    <property type="match status" value="1"/>
</dbReference>
<feature type="transmembrane region" description="Helical" evidence="11">
    <location>
        <begin position="431"/>
        <end position="451"/>
    </location>
</feature>
<evidence type="ECO:0000256" key="7">
    <source>
        <dbReference type="PIRSR" id="PIRSR618044-1"/>
    </source>
</evidence>
<name>A0A7X2NLI0_9CLOT</name>
<sequence length="515" mass="56126">MKRLLMLLICICLSVGLVPVAALGAPLWPTDVSIQADGGVLMDADTGTILYGKNENQPYYPASITKMLTALIVLEHCSLDEMVSFSHDDVYNVEAGSSSAGIDEGDVLTVRDCLYALMLASANESANALACHVAGSREAFAQLMNEKASSLGCTGSHFTNPSGLNDEDHYTTAYDMALIAKEVIKNPEFLTINNTRSYQLAPTKRTPEGGYVANHHKMLNKNESVYYPGAFAGKTGYTSLAGNTLVTCAHKNGMTLIAVVLNGHQSHYSDTKAMFDFGFRNFHSFRAVDYETKYCSLENDMTIGGMTAQNSISLLLAPEGRIILPEGAEFKDAESALTFELPDPCPKDAVALIRYTYNSREVGAVYLYSEASDLKSTAPSATSYQATGLQPDSDAQTDGASQKSPPSKAPTKPDIISKEGTASSIRIPVNAWTMAGIALSLSLIIAVVAAVKLHVKKQEETDLLLRRQRRLDRLEDLGYSSDDFEQLMAERRISFPSSLQKQKGRKIRRKKSFFR</sequence>
<dbReference type="InterPro" id="IPR018044">
    <property type="entry name" value="Peptidase_S11"/>
</dbReference>
<organism evidence="14 15">
    <name type="scientific">Clostridium porci</name>
    <dbReference type="NCBI Taxonomy" id="2605778"/>
    <lineage>
        <taxon>Bacteria</taxon>
        <taxon>Bacillati</taxon>
        <taxon>Bacillota</taxon>
        <taxon>Clostridia</taxon>
        <taxon>Eubacteriales</taxon>
        <taxon>Clostridiaceae</taxon>
        <taxon>Clostridium</taxon>
    </lineage>
</organism>
<keyword evidence="5" id="KW-0573">Peptidoglycan synthesis</keyword>
<feature type="domain" description="Peptidase S11 D-alanyl-D-alanine carboxypeptidase A N-terminal" evidence="13">
    <location>
        <begin position="32"/>
        <end position="263"/>
    </location>
</feature>
<feature type="binding site" evidence="8">
    <location>
        <position position="234"/>
    </location>
    <ligand>
        <name>substrate</name>
    </ligand>
</feature>
<dbReference type="InterPro" id="IPR012338">
    <property type="entry name" value="Beta-lactam/transpept-like"/>
</dbReference>
<keyword evidence="15" id="KW-1185">Reference proteome</keyword>
<keyword evidence="2 12" id="KW-0732">Signal</keyword>
<feature type="active site" description="Acyl-ester intermediate" evidence="7">
    <location>
        <position position="63"/>
    </location>
</feature>
<feature type="active site" description="Proton acceptor" evidence="7">
    <location>
        <position position="66"/>
    </location>
</feature>
<dbReference type="InterPro" id="IPR001967">
    <property type="entry name" value="Peptidase_S11_N"/>
</dbReference>
<evidence type="ECO:0000256" key="1">
    <source>
        <dbReference type="ARBA" id="ARBA00007164"/>
    </source>
</evidence>
<dbReference type="RefSeq" id="WP_154472508.1">
    <property type="nucleotide sequence ID" value="NZ_VUMD01000008.1"/>
</dbReference>
<evidence type="ECO:0000256" key="8">
    <source>
        <dbReference type="PIRSR" id="PIRSR618044-2"/>
    </source>
</evidence>
<evidence type="ECO:0000256" key="9">
    <source>
        <dbReference type="RuleBase" id="RU004016"/>
    </source>
</evidence>
<evidence type="ECO:0000259" key="13">
    <source>
        <dbReference type="Pfam" id="PF00768"/>
    </source>
</evidence>
<protein>
    <submittedName>
        <fullName evidence="14">D-alanyl-D-alanine carboxypeptidase</fullName>
    </submittedName>
</protein>
<feature type="region of interest" description="Disordered" evidence="10">
    <location>
        <begin position="382"/>
        <end position="417"/>
    </location>
</feature>
<dbReference type="GO" id="GO:0009252">
    <property type="term" value="P:peptidoglycan biosynthetic process"/>
    <property type="evidence" value="ECO:0007669"/>
    <property type="project" value="UniProtKB-KW"/>
</dbReference>
<dbReference type="PANTHER" id="PTHR21581:SF33">
    <property type="entry name" value="D-ALANYL-D-ALANINE CARBOXYPEPTIDASE DACB"/>
    <property type="match status" value="1"/>
</dbReference>
<evidence type="ECO:0000256" key="10">
    <source>
        <dbReference type="SAM" id="MobiDB-lite"/>
    </source>
</evidence>
<dbReference type="GO" id="GO:0006508">
    <property type="term" value="P:proteolysis"/>
    <property type="evidence" value="ECO:0007669"/>
    <property type="project" value="InterPro"/>
</dbReference>
<evidence type="ECO:0000256" key="3">
    <source>
        <dbReference type="ARBA" id="ARBA00022801"/>
    </source>
</evidence>
<evidence type="ECO:0000256" key="5">
    <source>
        <dbReference type="ARBA" id="ARBA00022984"/>
    </source>
</evidence>
<keyword evidence="14" id="KW-0121">Carboxypeptidase</keyword>
<gene>
    <name evidence="14" type="ORF">FYJ39_10955</name>
</gene>
<dbReference type="GO" id="GO:0071555">
    <property type="term" value="P:cell wall organization"/>
    <property type="evidence" value="ECO:0007669"/>
    <property type="project" value="UniProtKB-KW"/>
</dbReference>